<evidence type="ECO:0000313" key="1">
    <source>
        <dbReference type="EMBL" id="KAJ1935152.1"/>
    </source>
</evidence>
<reference evidence="1" key="1">
    <citation type="submission" date="2022-07" db="EMBL/GenBank/DDBJ databases">
        <title>Phylogenomic reconstructions and comparative analyses of Kickxellomycotina fungi.</title>
        <authorList>
            <person name="Reynolds N.K."/>
            <person name="Stajich J.E."/>
            <person name="Barry K."/>
            <person name="Grigoriev I.V."/>
            <person name="Crous P."/>
            <person name="Smith M.E."/>
        </authorList>
    </citation>
    <scope>NUCLEOTIDE SEQUENCE</scope>
    <source>
        <strain evidence="1">NRRL 5244</strain>
    </source>
</reference>
<protein>
    <submittedName>
        <fullName evidence="1">Uncharacterized protein</fullName>
    </submittedName>
</protein>
<gene>
    <name evidence="1" type="ORF">FBU59_005476</name>
</gene>
<organism evidence="1 2">
    <name type="scientific">Linderina macrospora</name>
    <dbReference type="NCBI Taxonomy" id="4868"/>
    <lineage>
        <taxon>Eukaryota</taxon>
        <taxon>Fungi</taxon>
        <taxon>Fungi incertae sedis</taxon>
        <taxon>Zoopagomycota</taxon>
        <taxon>Kickxellomycotina</taxon>
        <taxon>Kickxellomycetes</taxon>
        <taxon>Kickxellales</taxon>
        <taxon>Kickxellaceae</taxon>
        <taxon>Linderina</taxon>
    </lineage>
</organism>
<feature type="non-terminal residue" evidence="1">
    <location>
        <position position="212"/>
    </location>
</feature>
<dbReference type="EMBL" id="JANBPW010004360">
    <property type="protein sequence ID" value="KAJ1935152.1"/>
    <property type="molecule type" value="Genomic_DNA"/>
</dbReference>
<name>A0ACC1J2U2_9FUNG</name>
<keyword evidence="2" id="KW-1185">Reference proteome</keyword>
<evidence type="ECO:0000313" key="2">
    <source>
        <dbReference type="Proteomes" id="UP001150603"/>
    </source>
</evidence>
<comment type="caution">
    <text evidence="1">The sequence shown here is derived from an EMBL/GenBank/DDBJ whole genome shotgun (WGS) entry which is preliminary data.</text>
</comment>
<accession>A0ACC1J2U2</accession>
<sequence length="212" mass="22478">MSSLSIIYGPGRSVTVRTTPTMTLQAVLTDACAKIPGSPVPASHTLTYNDKTVDLSLPLRFANLPQGAKLTLKRVAGKQPSAAPPVKVALQVSDSGRIIADVPAATTLWEIVTLAEQRSNGTLNLTNRFRAPDQKTGLFKTVFGGSPRVAQQEGPGVYQQPVLLILNKEISDISEMKTTSLQALGFAKGSVMIRLSFRDADASLAPPVADVP</sequence>
<dbReference type="Proteomes" id="UP001150603">
    <property type="component" value="Unassembled WGS sequence"/>
</dbReference>
<proteinExistence type="predicted"/>